<dbReference type="GO" id="GO:0003700">
    <property type="term" value="F:DNA-binding transcription factor activity"/>
    <property type="evidence" value="ECO:0007669"/>
    <property type="project" value="InterPro"/>
</dbReference>
<accession>A0A545UBT8</accession>
<dbReference type="PROSITE" id="PS00041">
    <property type="entry name" value="HTH_ARAC_FAMILY_1"/>
    <property type="match status" value="1"/>
</dbReference>
<dbReference type="SUPFAM" id="SSF46689">
    <property type="entry name" value="Homeodomain-like"/>
    <property type="match status" value="2"/>
</dbReference>
<protein>
    <submittedName>
        <fullName evidence="5">Helix-turn-helix domain-containing protein</fullName>
    </submittedName>
</protein>
<dbReference type="PANTHER" id="PTHR40055">
    <property type="entry name" value="TRANSCRIPTIONAL REGULATOR YGIV-RELATED"/>
    <property type="match status" value="1"/>
</dbReference>
<feature type="domain" description="HTH araC/xylS-type" evidence="4">
    <location>
        <begin position="10"/>
        <end position="109"/>
    </location>
</feature>
<dbReference type="SMART" id="SM00871">
    <property type="entry name" value="AraC_E_bind"/>
    <property type="match status" value="1"/>
</dbReference>
<dbReference type="InterPro" id="IPR029442">
    <property type="entry name" value="GyrI-like"/>
</dbReference>
<keyword evidence="1" id="KW-0805">Transcription regulation</keyword>
<dbReference type="Proteomes" id="UP000315439">
    <property type="component" value="Unassembled WGS sequence"/>
</dbReference>
<dbReference type="Gene3D" id="3.20.80.10">
    <property type="entry name" value="Regulatory factor, effector binding domain"/>
    <property type="match status" value="1"/>
</dbReference>
<dbReference type="OrthoDB" id="282744at2"/>
<dbReference type="EMBL" id="VIKS01000009">
    <property type="protein sequence ID" value="TQV86932.1"/>
    <property type="molecule type" value="Genomic_DNA"/>
</dbReference>
<evidence type="ECO:0000313" key="6">
    <source>
        <dbReference type="Proteomes" id="UP000315439"/>
    </source>
</evidence>
<dbReference type="GO" id="GO:0043565">
    <property type="term" value="F:sequence-specific DNA binding"/>
    <property type="evidence" value="ECO:0007669"/>
    <property type="project" value="InterPro"/>
</dbReference>
<sequence>MTDHYLKKFKAVLDYIDVNLDTDFSIDELSRVAFFSKFHFHRQFSELLGLPVSRYIQLQRMKRASYQLAFRGQFKIIDIAMIAGFENPESFSRAFKKLFGQTPMQFRNAPDWEHWYQCFQVINSERIYQVKKRENYQEVKIVEFKETRVAALEHHGAPEKVFESVRTFIRWRKEVRLSPNVSETYNILYNDPEQVAAEDYQLDICASVTGEVDDNSYGIIEKTIPGGRCAVIRHLGSDQNLRQSFEYLYGQWLPQSGEELRDFPCFLHRVNLFPDIKEHEMITDIYLPLE</sequence>
<keyword evidence="6" id="KW-1185">Reference proteome</keyword>
<gene>
    <name evidence="5" type="ORF">FLL46_14045</name>
</gene>
<dbReference type="InterPro" id="IPR020449">
    <property type="entry name" value="Tscrpt_reg_AraC-type_HTH"/>
</dbReference>
<evidence type="ECO:0000313" key="5">
    <source>
        <dbReference type="EMBL" id="TQV86932.1"/>
    </source>
</evidence>
<dbReference type="AlphaFoldDB" id="A0A545UBT8"/>
<dbReference type="InterPro" id="IPR018062">
    <property type="entry name" value="HTH_AraC-typ_CS"/>
</dbReference>
<dbReference type="InterPro" id="IPR011256">
    <property type="entry name" value="Reg_factor_effector_dom_sf"/>
</dbReference>
<dbReference type="InterPro" id="IPR009057">
    <property type="entry name" value="Homeodomain-like_sf"/>
</dbReference>
<evidence type="ECO:0000256" key="2">
    <source>
        <dbReference type="ARBA" id="ARBA00023125"/>
    </source>
</evidence>
<dbReference type="SUPFAM" id="SSF55136">
    <property type="entry name" value="Probable bacterial effector-binding domain"/>
    <property type="match status" value="1"/>
</dbReference>
<dbReference type="PRINTS" id="PR00032">
    <property type="entry name" value="HTHARAC"/>
</dbReference>
<dbReference type="InterPro" id="IPR018060">
    <property type="entry name" value="HTH_AraC"/>
</dbReference>
<name>A0A545UBT8_9GAMM</name>
<dbReference type="PROSITE" id="PS01124">
    <property type="entry name" value="HTH_ARAC_FAMILY_2"/>
    <property type="match status" value="1"/>
</dbReference>
<evidence type="ECO:0000256" key="3">
    <source>
        <dbReference type="ARBA" id="ARBA00023163"/>
    </source>
</evidence>
<dbReference type="RefSeq" id="WP_142894425.1">
    <property type="nucleotide sequence ID" value="NZ_ML660165.1"/>
</dbReference>
<reference evidence="5 6" key="1">
    <citation type="submission" date="2019-07" db="EMBL/GenBank/DDBJ databases">
        <title>Draft genome for Aliikangiella sp. M105.</title>
        <authorList>
            <person name="Wang G."/>
        </authorList>
    </citation>
    <scope>NUCLEOTIDE SEQUENCE [LARGE SCALE GENOMIC DNA]</scope>
    <source>
        <strain evidence="5 6">M105</strain>
    </source>
</reference>
<evidence type="ECO:0000256" key="1">
    <source>
        <dbReference type="ARBA" id="ARBA00023015"/>
    </source>
</evidence>
<dbReference type="Pfam" id="PF06445">
    <property type="entry name" value="GyrI-like"/>
    <property type="match status" value="1"/>
</dbReference>
<dbReference type="Gene3D" id="1.10.10.60">
    <property type="entry name" value="Homeodomain-like"/>
    <property type="match status" value="2"/>
</dbReference>
<dbReference type="PANTHER" id="PTHR40055:SF1">
    <property type="entry name" value="TRANSCRIPTIONAL REGULATOR YGIV-RELATED"/>
    <property type="match status" value="1"/>
</dbReference>
<evidence type="ECO:0000259" key="4">
    <source>
        <dbReference type="PROSITE" id="PS01124"/>
    </source>
</evidence>
<dbReference type="SMART" id="SM00342">
    <property type="entry name" value="HTH_ARAC"/>
    <property type="match status" value="1"/>
</dbReference>
<dbReference type="InterPro" id="IPR050908">
    <property type="entry name" value="SmbC-like"/>
</dbReference>
<dbReference type="InterPro" id="IPR010499">
    <property type="entry name" value="AraC_E-bd"/>
</dbReference>
<comment type="caution">
    <text evidence="5">The sequence shown here is derived from an EMBL/GenBank/DDBJ whole genome shotgun (WGS) entry which is preliminary data.</text>
</comment>
<keyword evidence="3" id="KW-0804">Transcription</keyword>
<dbReference type="Pfam" id="PF12833">
    <property type="entry name" value="HTH_18"/>
    <property type="match status" value="1"/>
</dbReference>
<organism evidence="5 6">
    <name type="scientific">Aliikangiella coralliicola</name>
    <dbReference type="NCBI Taxonomy" id="2592383"/>
    <lineage>
        <taxon>Bacteria</taxon>
        <taxon>Pseudomonadati</taxon>
        <taxon>Pseudomonadota</taxon>
        <taxon>Gammaproteobacteria</taxon>
        <taxon>Oceanospirillales</taxon>
        <taxon>Pleioneaceae</taxon>
        <taxon>Aliikangiella</taxon>
    </lineage>
</organism>
<proteinExistence type="predicted"/>
<keyword evidence="2" id="KW-0238">DNA-binding</keyword>